<dbReference type="InterPro" id="IPR046497">
    <property type="entry name" value="DUF6590"/>
</dbReference>
<dbReference type="PANTHER" id="PTHR35391:SF5">
    <property type="entry name" value="DUF6590 DOMAIN-CONTAINING PROTEIN"/>
    <property type="match status" value="1"/>
</dbReference>
<dbReference type="OrthoDB" id="3559580at2759"/>
<dbReference type="PANTHER" id="PTHR35391">
    <property type="entry name" value="C2H2-TYPE DOMAIN-CONTAINING PROTEIN-RELATED"/>
    <property type="match status" value="1"/>
</dbReference>
<organism evidence="2 3">
    <name type="scientific">Dothidotthia symphoricarpi CBS 119687</name>
    <dbReference type="NCBI Taxonomy" id="1392245"/>
    <lineage>
        <taxon>Eukaryota</taxon>
        <taxon>Fungi</taxon>
        <taxon>Dikarya</taxon>
        <taxon>Ascomycota</taxon>
        <taxon>Pezizomycotina</taxon>
        <taxon>Dothideomycetes</taxon>
        <taxon>Pleosporomycetidae</taxon>
        <taxon>Pleosporales</taxon>
        <taxon>Dothidotthiaceae</taxon>
        <taxon>Dothidotthia</taxon>
    </lineage>
</organism>
<dbReference type="AlphaFoldDB" id="A0A6A6AU65"/>
<reference evidence="2" key="1">
    <citation type="journal article" date="2020" name="Stud. Mycol.">
        <title>101 Dothideomycetes genomes: a test case for predicting lifestyles and emergence of pathogens.</title>
        <authorList>
            <person name="Haridas S."/>
            <person name="Albert R."/>
            <person name="Binder M."/>
            <person name="Bloem J."/>
            <person name="Labutti K."/>
            <person name="Salamov A."/>
            <person name="Andreopoulos B."/>
            <person name="Baker S."/>
            <person name="Barry K."/>
            <person name="Bills G."/>
            <person name="Bluhm B."/>
            <person name="Cannon C."/>
            <person name="Castanera R."/>
            <person name="Culley D."/>
            <person name="Daum C."/>
            <person name="Ezra D."/>
            <person name="Gonzalez J."/>
            <person name="Henrissat B."/>
            <person name="Kuo A."/>
            <person name="Liang C."/>
            <person name="Lipzen A."/>
            <person name="Lutzoni F."/>
            <person name="Magnuson J."/>
            <person name="Mondo S."/>
            <person name="Nolan M."/>
            <person name="Ohm R."/>
            <person name="Pangilinan J."/>
            <person name="Park H.-J."/>
            <person name="Ramirez L."/>
            <person name="Alfaro M."/>
            <person name="Sun H."/>
            <person name="Tritt A."/>
            <person name="Yoshinaga Y."/>
            <person name="Zwiers L.-H."/>
            <person name="Turgeon B."/>
            <person name="Goodwin S."/>
            <person name="Spatafora J."/>
            <person name="Crous P."/>
            <person name="Grigoriev I."/>
        </authorList>
    </citation>
    <scope>NUCLEOTIDE SEQUENCE</scope>
    <source>
        <strain evidence="2">CBS 119687</strain>
    </source>
</reference>
<accession>A0A6A6AU65</accession>
<gene>
    <name evidence="2" type="ORF">P153DRAFT_362491</name>
</gene>
<dbReference type="RefSeq" id="XP_033529140.1">
    <property type="nucleotide sequence ID" value="XM_033667147.1"/>
</dbReference>
<evidence type="ECO:0000313" key="3">
    <source>
        <dbReference type="Proteomes" id="UP000799771"/>
    </source>
</evidence>
<dbReference type="EMBL" id="ML977497">
    <property type="protein sequence ID" value="KAF2134753.1"/>
    <property type="molecule type" value="Genomic_DNA"/>
</dbReference>
<evidence type="ECO:0000313" key="2">
    <source>
        <dbReference type="EMBL" id="KAF2134753.1"/>
    </source>
</evidence>
<name>A0A6A6AU65_9PLEO</name>
<dbReference type="Proteomes" id="UP000799771">
    <property type="component" value="Unassembled WGS sequence"/>
</dbReference>
<sequence length="303" mass="34563">MGFTTWEFDQVRKTYYYYDPDSNTCVYADDTGVPPPETSHTPTAAVVPTSNHGRVDSTILPAATGIVPSDTERLQKVARNVEVLNAQTTPADLQQFNITPRFRLRETPGEAEGLDESFCIRRPGYKYFKKGVIFRVLWPELAGDVHQNMTIATTPRFPNENIFCKIRWFVVVREGHDCSTCLSIQTYGNRGVPQNKEKYHHAIMFTGNQPPQPLPSEQPRIGELGMGTPIHVEASRPYNRMDPLSRVNFVKVYTIEHNVKVEDFGRVNPLWEHTFLSQFYAHWGIPFHMGLPPATRGPQYNHN</sequence>
<dbReference type="Pfam" id="PF20233">
    <property type="entry name" value="DUF6590"/>
    <property type="match status" value="1"/>
</dbReference>
<dbReference type="GeneID" id="54407579"/>
<keyword evidence="3" id="KW-1185">Reference proteome</keyword>
<feature type="domain" description="DUF6590" evidence="1">
    <location>
        <begin position="126"/>
        <end position="273"/>
    </location>
</feature>
<evidence type="ECO:0000259" key="1">
    <source>
        <dbReference type="Pfam" id="PF20233"/>
    </source>
</evidence>
<protein>
    <recommendedName>
        <fullName evidence="1">DUF6590 domain-containing protein</fullName>
    </recommendedName>
</protein>
<proteinExistence type="predicted"/>